<dbReference type="EMBL" id="RFFG01000186">
    <property type="protein sequence ID" value="RMI33122.1"/>
    <property type="molecule type" value="Genomic_DNA"/>
</dbReference>
<dbReference type="AlphaFoldDB" id="A0A3M2L5Z8"/>
<feature type="compositionally biased region" description="Pro residues" evidence="1">
    <location>
        <begin position="28"/>
        <end position="39"/>
    </location>
</feature>
<reference evidence="2 3" key="1">
    <citation type="submission" date="2018-10" db="EMBL/GenBank/DDBJ databases">
        <title>Isolation from soil.</title>
        <authorList>
            <person name="Hu J."/>
        </authorList>
    </citation>
    <scope>NUCLEOTIDE SEQUENCE [LARGE SCALE GENOMIC DNA]</scope>
    <source>
        <strain evidence="2 3">NEAU-Ht49</strain>
    </source>
</reference>
<evidence type="ECO:0000313" key="3">
    <source>
        <dbReference type="Proteomes" id="UP000282674"/>
    </source>
</evidence>
<evidence type="ECO:0000256" key="1">
    <source>
        <dbReference type="SAM" id="MobiDB-lite"/>
    </source>
</evidence>
<gene>
    <name evidence="2" type="ORF">EBO15_41690</name>
</gene>
<dbReference type="OrthoDB" id="3480693at2"/>
<keyword evidence="3" id="KW-1185">Reference proteome</keyword>
<dbReference type="Proteomes" id="UP000282674">
    <property type="component" value="Unassembled WGS sequence"/>
</dbReference>
<evidence type="ECO:0000313" key="2">
    <source>
        <dbReference type="EMBL" id="RMI33122.1"/>
    </source>
</evidence>
<feature type="compositionally biased region" description="Low complexity" evidence="1">
    <location>
        <begin position="9"/>
        <end position="26"/>
    </location>
</feature>
<comment type="caution">
    <text evidence="2">The sequence shown here is derived from an EMBL/GenBank/DDBJ whole genome shotgun (WGS) entry which is preliminary data.</text>
</comment>
<protein>
    <submittedName>
        <fullName evidence="2">Uncharacterized protein</fullName>
    </submittedName>
</protein>
<organism evidence="2 3">
    <name type="scientific">Actinomadura harenae</name>
    <dbReference type="NCBI Taxonomy" id="2483351"/>
    <lineage>
        <taxon>Bacteria</taxon>
        <taxon>Bacillati</taxon>
        <taxon>Actinomycetota</taxon>
        <taxon>Actinomycetes</taxon>
        <taxon>Streptosporangiales</taxon>
        <taxon>Thermomonosporaceae</taxon>
        <taxon>Actinomadura</taxon>
    </lineage>
</organism>
<proteinExistence type="predicted"/>
<name>A0A3M2L5Z8_9ACTN</name>
<accession>A0A3M2L5Z8</accession>
<dbReference type="RefSeq" id="WP_122199959.1">
    <property type="nucleotide sequence ID" value="NZ_JBHSKC010000004.1"/>
</dbReference>
<feature type="region of interest" description="Disordered" evidence="1">
    <location>
        <begin position="1"/>
        <end position="42"/>
    </location>
</feature>
<sequence>MRAAPRAEPGATADTEPDTAPTTATGPGPGPEPGDPAPPDADRMALSLVTLWAMRTGRTPPPAPYTALTGIELLAFWADPALEPDDTRPDPPAG</sequence>